<reference evidence="5" key="1">
    <citation type="submission" date="2023-07" db="EMBL/GenBank/DDBJ databases">
        <title>Novel species isolated from saline lakes on Tibetan Plateau.</title>
        <authorList>
            <person name="Lu H."/>
        </authorList>
    </citation>
    <scope>NUCLEOTIDE SEQUENCE [LARGE SCALE GENOMIC DNA]</scope>
    <source>
        <strain evidence="5">CAK8W</strain>
    </source>
</reference>
<dbReference type="SUPFAM" id="SSF53474">
    <property type="entry name" value="alpha/beta-Hydrolases"/>
    <property type="match status" value="1"/>
</dbReference>
<proteinExistence type="predicted"/>
<dbReference type="PROSITE" id="PS00708">
    <property type="entry name" value="PRO_ENDOPEP_SER"/>
    <property type="match status" value="1"/>
</dbReference>
<dbReference type="EMBL" id="JAIQZE010000006">
    <property type="protein sequence ID" value="MBZ9778748.1"/>
    <property type="molecule type" value="Genomic_DNA"/>
</dbReference>
<evidence type="ECO:0000313" key="5">
    <source>
        <dbReference type="Proteomes" id="UP001199314"/>
    </source>
</evidence>
<feature type="signal peptide" evidence="2">
    <location>
        <begin position="1"/>
        <end position="19"/>
    </location>
</feature>
<dbReference type="InterPro" id="IPR029058">
    <property type="entry name" value="AB_hydrolase_fold"/>
</dbReference>
<protein>
    <submittedName>
        <fullName evidence="4">Alpha/beta hydrolase</fullName>
    </submittedName>
</protein>
<dbReference type="InterPro" id="IPR053145">
    <property type="entry name" value="AB_hydrolase_Est10"/>
</dbReference>
<evidence type="ECO:0000259" key="3">
    <source>
        <dbReference type="Pfam" id="PF12146"/>
    </source>
</evidence>
<feature type="domain" description="Serine aminopeptidase S33" evidence="3">
    <location>
        <begin position="187"/>
        <end position="417"/>
    </location>
</feature>
<organism evidence="4 5">
    <name type="scientific">Psychroflexus longus</name>
    <dbReference type="NCBI Taxonomy" id="2873596"/>
    <lineage>
        <taxon>Bacteria</taxon>
        <taxon>Pseudomonadati</taxon>
        <taxon>Bacteroidota</taxon>
        <taxon>Flavobacteriia</taxon>
        <taxon>Flavobacteriales</taxon>
        <taxon>Flavobacteriaceae</taxon>
        <taxon>Psychroflexus</taxon>
    </lineage>
</organism>
<gene>
    <name evidence="4" type="ORF">LB452_07415</name>
</gene>
<accession>A0ABS7XIE9</accession>
<evidence type="ECO:0000313" key="4">
    <source>
        <dbReference type="EMBL" id="MBZ9778748.1"/>
    </source>
</evidence>
<evidence type="ECO:0000256" key="1">
    <source>
        <dbReference type="ARBA" id="ARBA00022801"/>
    </source>
</evidence>
<dbReference type="GO" id="GO:0016787">
    <property type="term" value="F:hydrolase activity"/>
    <property type="evidence" value="ECO:0007669"/>
    <property type="project" value="UniProtKB-KW"/>
</dbReference>
<comment type="caution">
    <text evidence="4">The sequence shown here is derived from an EMBL/GenBank/DDBJ whole genome shotgun (WGS) entry which is preliminary data.</text>
</comment>
<dbReference type="RefSeq" id="WP_224461098.1">
    <property type="nucleotide sequence ID" value="NZ_JAIQZE010000006.1"/>
</dbReference>
<dbReference type="Pfam" id="PF12146">
    <property type="entry name" value="Hydrolase_4"/>
    <property type="match status" value="1"/>
</dbReference>
<dbReference type="InterPro" id="IPR022742">
    <property type="entry name" value="Hydrolase_4"/>
</dbReference>
<dbReference type="InterPro" id="IPR002471">
    <property type="entry name" value="Pept_S9_AS"/>
</dbReference>
<dbReference type="Gene3D" id="3.40.50.1820">
    <property type="entry name" value="alpha/beta hydrolase"/>
    <property type="match status" value="1"/>
</dbReference>
<dbReference type="Proteomes" id="UP001199314">
    <property type="component" value="Unassembled WGS sequence"/>
</dbReference>
<keyword evidence="1 4" id="KW-0378">Hydrolase</keyword>
<name>A0ABS7XIE9_9FLAO</name>
<dbReference type="PANTHER" id="PTHR43265:SF1">
    <property type="entry name" value="ESTERASE ESTD"/>
    <property type="match status" value="1"/>
</dbReference>
<keyword evidence="2" id="KW-0732">Signal</keyword>
<dbReference type="PANTHER" id="PTHR43265">
    <property type="entry name" value="ESTERASE ESTD"/>
    <property type="match status" value="1"/>
</dbReference>
<sequence>MKSFYIILISLLLPFASNAQDLSGQWTGQLKFGGTSLDLNFRIYKDEGGYKSMISSPAQNLNDLKTTSTSFVDSLLTIEINPLRAKYQGKLTATDTIAGNFVQNGMSLKLNLTRGDTKLKRPQEPLPPFDYYEEDVVFRNEKDSINLAGTLTLPKKQGQFPVVVLLSGSGPQDRNSFILGHKPFLLLADELTKSGVGVLRFDERGVGESEGRFQDAELSNFIGDVTSALDFLKTRTEVDKEKIGLLGHSIGGIIAPQVAVQEDIAFMVLLAAPAIEGDKLLLKQRADFLKLRGLNDAQIEKSNDIFVKTYEFILSTDSEDDEFKKELTDFLAANYAEVMMEKELMVMVEQLTSKETLILLKNKPSNYLSQIDCPVLAINGDKDFQVSSKENLAAIELEIKKGGNTNIETKEFEGLNHLFQESETGDSTEYGIIEQTMSPQVLEYIKEWLNRTL</sequence>
<keyword evidence="5" id="KW-1185">Reference proteome</keyword>
<evidence type="ECO:0000256" key="2">
    <source>
        <dbReference type="SAM" id="SignalP"/>
    </source>
</evidence>
<feature type="chain" id="PRO_5045920989" evidence="2">
    <location>
        <begin position="20"/>
        <end position="453"/>
    </location>
</feature>